<dbReference type="PANTHER" id="PTHR30154">
    <property type="entry name" value="LEUCINE-RESPONSIVE REGULATORY PROTEIN"/>
    <property type="match status" value="1"/>
</dbReference>
<keyword evidence="2" id="KW-0238">DNA-binding</keyword>
<dbReference type="RefSeq" id="WP_407049092.1">
    <property type="nucleotide sequence ID" value="NZ_CP158568.1"/>
</dbReference>
<dbReference type="Gene3D" id="3.30.70.920">
    <property type="match status" value="1"/>
</dbReference>
<dbReference type="InterPro" id="IPR036388">
    <property type="entry name" value="WH-like_DNA-bd_sf"/>
</dbReference>
<keyword evidence="3" id="KW-0804">Transcription</keyword>
<dbReference type="SUPFAM" id="SSF54909">
    <property type="entry name" value="Dimeric alpha+beta barrel"/>
    <property type="match status" value="1"/>
</dbReference>
<dbReference type="KEGG" id="mflg:ABS361_18355"/>
<proteinExistence type="predicted"/>
<dbReference type="GO" id="GO:0005829">
    <property type="term" value="C:cytosol"/>
    <property type="evidence" value="ECO:0007669"/>
    <property type="project" value="TreeGrafter"/>
</dbReference>
<evidence type="ECO:0000313" key="5">
    <source>
        <dbReference type="EMBL" id="XBY43996.1"/>
    </source>
</evidence>
<dbReference type="InterPro" id="IPR036390">
    <property type="entry name" value="WH_DNA-bd_sf"/>
</dbReference>
<dbReference type="AlphaFoldDB" id="A0AAU7XAI9"/>
<accession>A0AAU7XAI9</accession>
<dbReference type="GO" id="GO:0043200">
    <property type="term" value="P:response to amino acid"/>
    <property type="evidence" value="ECO:0007669"/>
    <property type="project" value="TreeGrafter"/>
</dbReference>
<dbReference type="InterPro" id="IPR019885">
    <property type="entry name" value="Tscrpt_reg_HTH_AsnC-type_CS"/>
</dbReference>
<evidence type="ECO:0000256" key="3">
    <source>
        <dbReference type="ARBA" id="ARBA00023163"/>
    </source>
</evidence>
<gene>
    <name evidence="5" type="ORF">ABS361_18355</name>
</gene>
<evidence type="ECO:0000256" key="2">
    <source>
        <dbReference type="ARBA" id="ARBA00023125"/>
    </source>
</evidence>
<dbReference type="PANTHER" id="PTHR30154:SF34">
    <property type="entry name" value="TRANSCRIPTIONAL REGULATOR AZLB"/>
    <property type="match status" value="1"/>
</dbReference>
<sequence length="160" mass="18099">MANDANIALDRIDRRILSELQKDGRLTITELAGRVGLSPSPCLRRVKLLEERGIISGYVAVVDQNRVGLEVNVFASVRLERQREEELERFNAAVATWPEVMECYLMTGTRDYLMRIVVGSLGEYERFIKEKMSRLTGVASIESSFALSRVKHTMVVPVPE</sequence>
<dbReference type="InterPro" id="IPR019887">
    <property type="entry name" value="Tscrpt_reg_AsnC/Lrp_C"/>
</dbReference>
<organism evidence="5">
    <name type="scientific">Methyloraptor flagellatus</name>
    <dbReference type="NCBI Taxonomy" id="3162530"/>
    <lineage>
        <taxon>Bacteria</taxon>
        <taxon>Pseudomonadati</taxon>
        <taxon>Pseudomonadota</taxon>
        <taxon>Alphaproteobacteria</taxon>
        <taxon>Hyphomicrobiales</taxon>
        <taxon>Ancalomicrobiaceae</taxon>
        <taxon>Methyloraptor</taxon>
    </lineage>
</organism>
<dbReference type="SUPFAM" id="SSF46785">
    <property type="entry name" value="Winged helix' DNA-binding domain"/>
    <property type="match status" value="1"/>
</dbReference>
<dbReference type="EMBL" id="CP158568">
    <property type="protein sequence ID" value="XBY43996.1"/>
    <property type="molecule type" value="Genomic_DNA"/>
</dbReference>
<dbReference type="GO" id="GO:0006355">
    <property type="term" value="P:regulation of DNA-templated transcription"/>
    <property type="evidence" value="ECO:0007669"/>
    <property type="project" value="UniProtKB-ARBA"/>
</dbReference>
<reference evidence="5" key="1">
    <citation type="submission" date="2024-06" db="EMBL/GenBank/DDBJ databases">
        <title>Methylostella associata gen. nov., sp. nov., a novel Ancalomicrobiaceae-affiliated facultatively methylotrophic bacteria that feed on methanotrophs of the genus Methylococcus.</title>
        <authorList>
            <person name="Saltykova V."/>
            <person name="Danilova O.V."/>
            <person name="Oshkin I.Y."/>
            <person name="Belova S.E."/>
            <person name="Pimenov N.V."/>
            <person name="Dedysh S.N."/>
        </authorList>
    </citation>
    <scope>NUCLEOTIDE SEQUENCE</scope>
    <source>
        <strain evidence="5">S20</strain>
    </source>
</reference>
<dbReference type="Pfam" id="PF01037">
    <property type="entry name" value="AsnC_trans_reg"/>
    <property type="match status" value="1"/>
</dbReference>
<dbReference type="Pfam" id="PF13412">
    <property type="entry name" value="HTH_24"/>
    <property type="match status" value="1"/>
</dbReference>
<feature type="domain" description="HTH asnC-type" evidence="4">
    <location>
        <begin position="9"/>
        <end position="70"/>
    </location>
</feature>
<dbReference type="Gene3D" id="1.10.10.10">
    <property type="entry name" value="Winged helix-like DNA-binding domain superfamily/Winged helix DNA-binding domain"/>
    <property type="match status" value="1"/>
</dbReference>
<dbReference type="PRINTS" id="PR00033">
    <property type="entry name" value="HTHASNC"/>
</dbReference>
<dbReference type="PROSITE" id="PS50956">
    <property type="entry name" value="HTH_ASNC_2"/>
    <property type="match status" value="1"/>
</dbReference>
<dbReference type="InterPro" id="IPR011008">
    <property type="entry name" value="Dimeric_a/b-barrel"/>
</dbReference>
<keyword evidence="1" id="KW-0805">Transcription regulation</keyword>
<dbReference type="PROSITE" id="PS00519">
    <property type="entry name" value="HTH_ASNC_1"/>
    <property type="match status" value="1"/>
</dbReference>
<name>A0AAU7XAI9_9HYPH</name>
<dbReference type="SMART" id="SM00344">
    <property type="entry name" value="HTH_ASNC"/>
    <property type="match status" value="1"/>
</dbReference>
<dbReference type="InterPro" id="IPR011991">
    <property type="entry name" value="ArsR-like_HTH"/>
</dbReference>
<dbReference type="FunFam" id="1.10.10.10:FF:000186">
    <property type="entry name" value="AsnC family transcriptional regulator"/>
    <property type="match status" value="1"/>
</dbReference>
<dbReference type="InterPro" id="IPR019888">
    <property type="entry name" value="Tscrpt_reg_AsnC-like"/>
</dbReference>
<dbReference type="CDD" id="cd00090">
    <property type="entry name" value="HTH_ARSR"/>
    <property type="match status" value="1"/>
</dbReference>
<evidence type="ECO:0000256" key="1">
    <source>
        <dbReference type="ARBA" id="ARBA00023015"/>
    </source>
</evidence>
<evidence type="ECO:0000259" key="4">
    <source>
        <dbReference type="PROSITE" id="PS50956"/>
    </source>
</evidence>
<dbReference type="InterPro" id="IPR000485">
    <property type="entry name" value="AsnC-type_HTH_dom"/>
</dbReference>
<protein>
    <submittedName>
        <fullName evidence="5">Lrp/AsnC family transcriptional regulator</fullName>
    </submittedName>
</protein>
<dbReference type="GO" id="GO:0043565">
    <property type="term" value="F:sequence-specific DNA binding"/>
    <property type="evidence" value="ECO:0007669"/>
    <property type="project" value="InterPro"/>
</dbReference>